<evidence type="ECO:0000256" key="6">
    <source>
        <dbReference type="SAM" id="Phobius"/>
    </source>
</evidence>
<feature type="transmembrane region" description="Helical" evidence="6">
    <location>
        <begin position="89"/>
        <end position="108"/>
    </location>
</feature>
<proteinExistence type="inferred from homology"/>
<sequence length="267" mass="29954">MEGLFSIDAWFTLAMLVLLQAVLGFDNLLYISIESKRVALDRQAFVRRAGIGIAIVLRLILLFVVMRAIQYFQEPFASINWPGIVEGSFNVHTIIVLVGGAFIIYTAMKEISHMLIIEEIGDHKARTPRSVASAITWIVAMNLVFSFDSILSALALTKVFWIMAAAIVISGLMMIFLADYVSEFLKKNRMYEVLGLFILFIVGVMLLSEGGHLGHLHLFGYVVEPMAKSTFYFVIGVMVVIDIVQSRYQKKLRMQADIERGKPVKPA</sequence>
<feature type="transmembrane region" description="Helical" evidence="6">
    <location>
        <begin position="45"/>
        <end position="69"/>
    </location>
</feature>
<dbReference type="PANTHER" id="PTHR30238:SF4">
    <property type="entry name" value="SLL1022 PROTEIN"/>
    <property type="match status" value="1"/>
</dbReference>
<evidence type="ECO:0000313" key="7">
    <source>
        <dbReference type="EMBL" id="MCW2309443.1"/>
    </source>
</evidence>
<dbReference type="PANTHER" id="PTHR30238">
    <property type="entry name" value="MEMBRANE BOUND PREDICTED REDOX MODULATOR"/>
    <property type="match status" value="1"/>
</dbReference>
<organism evidence="7 8">
    <name type="scientific">Rhodobium gokarnense</name>
    <dbReference type="NCBI Taxonomy" id="364296"/>
    <lineage>
        <taxon>Bacteria</taxon>
        <taxon>Pseudomonadati</taxon>
        <taxon>Pseudomonadota</taxon>
        <taxon>Alphaproteobacteria</taxon>
        <taxon>Hyphomicrobiales</taxon>
        <taxon>Rhodobiaceae</taxon>
        <taxon>Rhodobium</taxon>
    </lineage>
</organism>
<reference evidence="8" key="1">
    <citation type="submission" date="2023-07" db="EMBL/GenBank/DDBJ databases">
        <title>Genome sequencing of Purple Non-Sulfur Bacteria from various extreme environments.</title>
        <authorList>
            <person name="Mayer M."/>
        </authorList>
    </citation>
    <scope>NUCLEOTIDE SEQUENCE [LARGE SCALE GENOMIC DNA]</scope>
    <source>
        <strain evidence="8">DSM 17935</strain>
    </source>
</reference>
<evidence type="ECO:0000313" key="8">
    <source>
        <dbReference type="Proteomes" id="UP001209755"/>
    </source>
</evidence>
<feature type="transmembrane region" description="Helical" evidence="6">
    <location>
        <begin position="129"/>
        <end position="147"/>
    </location>
</feature>
<feature type="transmembrane region" description="Helical" evidence="6">
    <location>
        <begin position="12"/>
        <end position="33"/>
    </location>
</feature>
<dbReference type="RefSeq" id="WP_264603021.1">
    <property type="nucleotide sequence ID" value="NZ_JAOQNS010000012.1"/>
</dbReference>
<dbReference type="Pfam" id="PF03741">
    <property type="entry name" value="TerC"/>
    <property type="match status" value="1"/>
</dbReference>
<protein>
    <submittedName>
        <fullName evidence="7">Tellurium resistance membrane protein TerC</fullName>
    </submittedName>
</protein>
<dbReference type="Proteomes" id="UP001209755">
    <property type="component" value="Unassembled WGS sequence"/>
</dbReference>
<keyword evidence="5 6" id="KW-0472">Membrane</keyword>
<keyword evidence="4 6" id="KW-1133">Transmembrane helix</keyword>
<gene>
    <name evidence="7" type="ORF">M2319_003797</name>
</gene>
<accession>A0ABT3HGC0</accession>
<feature type="transmembrane region" description="Helical" evidence="6">
    <location>
        <begin position="227"/>
        <end position="244"/>
    </location>
</feature>
<feature type="transmembrane region" description="Helical" evidence="6">
    <location>
        <begin position="159"/>
        <end position="178"/>
    </location>
</feature>
<keyword evidence="8" id="KW-1185">Reference proteome</keyword>
<evidence type="ECO:0000256" key="4">
    <source>
        <dbReference type="ARBA" id="ARBA00022989"/>
    </source>
</evidence>
<comment type="caution">
    <text evidence="7">The sequence shown here is derived from an EMBL/GenBank/DDBJ whole genome shotgun (WGS) entry which is preliminary data.</text>
</comment>
<dbReference type="EMBL" id="JAOQNS010000012">
    <property type="protein sequence ID" value="MCW2309443.1"/>
    <property type="molecule type" value="Genomic_DNA"/>
</dbReference>
<comment type="similarity">
    <text evidence="2">Belongs to the TerC family.</text>
</comment>
<name>A0ABT3HGC0_9HYPH</name>
<feature type="transmembrane region" description="Helical" evidence="6">
    <location>
        <begin position="190"/>
        <end position="207"/>
    </location>
</feature>
<comment type="subcellular location">
    <subcellularLocation>
        <location evidence="1">Membrane</location>
        <topology evidence="1">Multi-pass membrane protein</topology>
    </subcellularLocation>
</comment>
<evidence type="ECO:0000256" key="1">
    <source>
        <dbReference type="ARBA" id="ARBA00004141"/>
    </source>
</evidence>
<evidence type="ECO:0000256" key="5">
    <source>
        <dbReference type="ARBA" id="ARBA00023136"/>
    </source>
</evidence>
<keyword evidence="3 6" id="KW-0812">Transmembrane</keyword>
<evidence type="ECO:0000256" key="2">
    <source>
        <dbReference type="ARBA" id="ARBA00007511"/>
    </source>
</evidence>
<dbReference type="InterPro" id="IPR005496">
    <property type="entry name" value="Integral_membrane_TerC"/>
</dbReference>
<evidence type="ECO:0000256" key="3">
    <source>
        <dbReference type="ARBA" id="ARBA00022692"/>
    </source>
</evidence>